<keyword evidence="1" id="KW-0597">Phosphoprotein</keyword>
<evidence type="ECO:0000256" key="5">
    <source>
        <dbReference type="ARBA" id="ARBA00023163"/>
    </source>
</evidence>
<gene>
    <name evidence="8" type="ORF">D7S89_12510</name>
</gene>
<dbReference type="GO" id="GO:0005829">
    <property type="term" value="C:cytosol"/>
    <property type="evidence" value="ECO:0007669"/>
    <property type="project" value="TreeGrafter"/>
</dbReference>
<dbReference type="InterPro" id="IPR001867">
    <property type="entry name" value="OmpR/PhoB-type_DNA-bd"/>
</dbReference>
<dbReference type="SUPFAM" id="SSF46894">
    <property type="entry name" value="C-terminal effector domain of the bipartite response regulators"/>
    <property type="match status" value="1"/>
</dbReference>
<evidence type="ECO:0000313" key="8">
    <source>
        <dbReference type="EMBL" id="RKP48163.1"/>
    </source>
</evidence>
<comment type="caution">
    <text evidence="8">The sequence shown here is derived from an EMBL/GenBank/DDBJ whole genome shotgun (WGS) entry which is preliminary data.</text>
</comment>
<dbReference type="GO" id="GO:0000156">
    <property type="term" value="F:phosphorelay response regulator activity"/>
    <property type="evidence" value="ECO:0007669"/>
    <property type="project" value="TreeGrafter"/>
</dbReference>
<dbReference type="RefSeq" id="WP_121278014.1">
    <property type="nucleotide sequence ID" value="NZ_RBZV01000004.1"/>
</dbReference>
<keyword evidence="3" id="KW-0805">Transcription regulation</keyword>
<accession>A0A494XKU8</accession>
<dbReference type="PROSITE" id="PS51755">
    <property type="entry name" value="OMPR_PHOB"/>
    <property type="match status" value="1"/>
</dbReference>
<proteinExistence type="predicted"/>
<dbReference type="AlphaFoldDB" id="A0A494XKU8"/>
<keyword evidence="9" id="KW-1185">Reference proteome</keyword>
<dbReference type="EMBL" id="RBZV01000004">
    <property type="protein sequence ID" value="RKP48163.1"/>
    <property type="molecule type" value="Genomic_DNA"/>
</dbReference>
<evidence type="ECO:0000256" key="1">
    <source>
        <dbReference type="ARBA" id="ARBA00022553"/>
    </source>
</evidence>
<dbReference type="GO" id="GO:0000976">
    <property type="term" value="F:transcription cis-regulatory region binding"/>
    <property type="evidence" value="ECO:0007669"/>
    <property type="project" value="TreeGrafter"/>
</dbReference>
<dbReference type="Gene3D" id="1.10.10.10">
    <property type="entry name" value="Winged helix-like DNA-binding domain superfamily/Winged helix DNA-binding domain"/>
    <property type="match status" value="1"/>
</dbReference>
<dbReference type="PANTHER" id="PTHR48111:SF22">
    <property type="entry name" value="REGULATOR OF RPOS"/>
    <property type="match status" value="1"/>
</dbReference>
<keyword evidence="4 6" id="KW-0238">DNA-binding</keyword>
<sequence length="244" mass="27731">MRTLFISRRQPESDWLEHALRESAHSVQRIEEIRDGVFLAGQEYFNFLIVMALEPSTYPSLLAAVEPLSVAGRGAILVALLGPSTARDRSRILRAGADACFSQPHSFLELHEHLQALRRLRLAQNRDAGIAQHDLLELDAKTRELRSDDRRIALTQREFMVIECLLREPGVPVSRAQLIGYAWPESDDADPASVNFIVSRLRRKLARDLPRVRIDTVSHHGYRIVLLPPPPATRRSEYRQPTHA</sequence>
<keyword evidence="2" id="KW-0902">Two-component regulatory system</keyword>
<keyword evidence="5" id="KW-0804">Transcription</keyword>
<protein>
    <submittedName>
        <fullName evidence="8">DNA-binding response regulator</fullName>
    </submittedName>
</protein>
<evidence type="ECO:0000256" key="2">
    <source>
        <dbReference type="ARBA" id="ARBA00023012"/>
    </source>
</evidence>
<feature type="DNA-binding region" description="OmpR/PhoB-type" evidence="6">
    <location>
        <begin position="128"/>
        <end position="226"/>
    </location>
</feature>
<evidence type="ECO:0000256" key="4">
    <source>
        <dbReference type="ARBA" id="ARBA00023125"/>
    </source>
</evidence>
<evidence type="ECO:0000313" key="9">
    <source>
        <dbReference type="Proteomes" id="UP000280434"/>
    </source>
</evidence>
<dbReference type="Proteomes" id="UP000280434">
    <property type="component" value="Unassembled WGS sequence"/>
</dbReference>
<dbReference type="InterPro" id="IPR016032">
    <property type="entry name" value="Sig_transdc_resp-reg_C-effctor"/>
</dbReference>
<organism evidence="8 9">
    <name type="scientific">Trinickia fusca</name>
    <dbReference type="NCBI Taxonomy" id="2419777"/>
    <lineage>
        <taxon>Bacteria</taxon>
        <taxon>Pseudomonadati</taxon>
        <taxon>Pseudomonadota</taxon>
        <taxon>Betaproteobacteria</taxon>
        <taxon>Burkholderiales</taxon>
        <taxon>Burkholderiaceae</taxon>
        <taxon>Trinickia</taxon>
    </lineage>
</organism>
<dbReference type="InterPro" id="IPR036388">
    <property type="entry name" value="WH-like_DNA-bd_sf"/>
</dbReference>
<evidence type="ECO:0000256" key="6">
    <source>
        <dbReference type="PROSITE-ProRule" id="PRU01091"/>
    </source>
</evidence>
<dbReference type="Pfam" id="PF00486">
    <property type="entry name" value="Trans_reg_C"/>
    <property type="match status" value="1"/>
</dbReference>
<dbReference type="PANTHER" id="PTHR48111">
    <property type="entry name" value="REGULATOR OF RPOS"/>
    <property type="match status" value="1"/>
</dbReference>
<reference evidence="8 9" key="1">
    <citation type="submission" date="2018-10" db="EMBL/GenBank/DDBJ databases">
        <title>Paraburkholderia sp. 7MK8-2, isolated from soil.</title>
        <authorList>
            <person name="Gao Z.-H."/>
            <person name="Qiu L.-H."/>
        </authorList>
    </citation>
    <scope>NUCLEOTIDE SEQUENCE [LARGE SCALE GENOMIC DNA]</scope>
    <source>
        <strain evidence="8 9">7MK8-2</strain>
    </source>
</reference>
<dbReference type="CDD" id="cd00383">
    <property type="entry name" value="trans_reg_C"/>
    <property type="match status" value="1"/>
</dbReference>
<evidence type="ECO:0000259" key="7">
    <source>
        <dbReference type="PROSITE" id="PS51755"/>
    </source>
</evidence>
<dbReference type="InterPro" id="IPR039420">
    <property type="entry name" value="WalR-like"/>
</dbReference>
<dbReference type="GO" id="GO:0006355">
    <property type="term" value="P:regulation of DNA-templated transcription"/>
    <property type="evidence" value="ECO:0007669"/>
    <property type="project" value="InterPro"/>
</dbReference>
<evidence type="ECO:0000256" key="3">
    <source>
        <dbReference type="ARBA" id="ARBA00023015"/>
    </source>
</evidence>
<name>A0A494XKU8_9BURK</name>
<dbReference type="OrthoDB" id="8999844at2"/>
<dbReference type="GO" id="GO:0032993">
    <property type="term" value="C:protein-DNA complex"/>
    <property type="evidence" value="ECO:0007669"/>
    <property type="project" value="TreeGrafter"/>
</dbReference>
<dbReference type="SMART" id="SM00862">
    <property type="entry name" value="Trans_reg_C"/>
    <property type="match status" value="1"/>
</dbReference>
<feature type="domain" description="OmpR/PhoB-type" evidence="7">
    <location>
        <begin position="128"/>
        <end position="226"/>
    </location>
</feature>